<evidence type="ECO:0000313" key="4">
    <source>
        <dbReference type="Proteomes" id="UP000054770"/>
    </source>
</evidence>
<keyword evidence="1" id="KW-0472">Membrane</keyword>
<feature type="transmembrane region" description="Helical" evidence="1">
    <location>
        <begin position="91"/>
        <end position="112"/>
    </location>
</feature>
<gene>
    <name evidence="3" type="ORF">AWB68_08843</name>
</gene>
<evidence type="ECO:0000259" key="2">
    <source>
        <dbReference type="Pfam" id="PF07885"/>
    </source>
</evidence>
<dbReference type="InterPro" id="IPR015449">
    <property type="entry name" value="K_chnl_Ca-activ_SK"/>
</dbReference>
<reference evidence="3" key="1">
    <citation type="submission" date="2016-01" db="EMBL/GenBank/DDBJ databases">
        <authorList>
            <person name="Peeters C."/>
        </authorList>
    </citation>
    <scope>NUCLEOTIDE SEQUENCE [LARGE SCALE GENOMIC DNA]</scope>
    <source>
        <strain evidence="3">LMG 22940</strain>
    </source>
</reference>
<evidence type="ECO:0000313" key="3">
    <source>
        <dbReference type="EMBL" id="SAL88638.1"/>
    </source>
</evidence>
<dbReference type="GO" id="GO:0016286">
    <property type="term" value="F:small conductance calcium-activated potassium channel activity"/>
    <property type="evidence" value="ECO:0007669"/>
    <property type="project" value="InterPro"/>
</dbReference>
<keyword evidence="1" id="KW-0812">Transmembrane</keyword>
<dbReference type="EMBL" id="FCON02000460">
    <property type="protein sequence ID" value="SAL88638.1"/>
    <property type="molecule type" value="Genomic_DNA"/>
</dbReference>
<accession>A0A158L5K4</accession>
<feature type="domain" description="Potassium channel" evidence="2">
    <location>
        <begin position="36"/>
        <end position="113"/>
    </location>
</feature>
<feature type="transmembrane region" description="Helical" evidence="1">
    <location>
        <begin position="62"/>
        <end position="79"/>
    </location>
</feature>
<dbReference type="GO" id="GO:0016020">
    <property type="term" value="C:membrane"/>
    <property type="evidence" value="ECO:0007669"/>
    <property type="project" value="InterPro"/>
</dbReference>
<organism evidence="3 4">
    <name type="scientific">Caballeronia choica</name>
    <dbReference type="NCBI Taxonomy" id="326476"/>
    <lineage>
        <taxon>Bacteria</taxon>
        <taxon>Pseudomonadati</taxon>
        <taxon>Pseudomonadota</taxon>
        <taxon>Betaproteobacteria</taxon>
        <taxon>Burkholderiales</taxon>
        <taxon>Burkholderiaceae</taxon>
        <taxon>Caballeronia</taxon>
    </lineage>
</organism>
<proteinExistence type="predicted"/>
<dbReference type="SUPFAM" id="SSF81324">
    <property type="entry name" value="Voltage-gated potassium channels"/>
    <property type="match status" value="1"/>
</dbReference>
<dbReference type="Pfam" id="PF07885">
    <property type="entry name" value="Ion_trans_2"/>
    <property type="match status" value="1"/>
</dbReference>
<dbReference type="OrthoDB" id="9799090at2"/>
<sequence>MGNATSDTVVRLKAREILLESGRTLWYLRGILAGLLVLFVLLTIAMYYMGDPVETVKRTPSPIAETLYFCAITALTIGYGDVVPTSTLGRIDAVLLGLIGMVFTGLIVAAAVRGVQEAARRASLQD</sequence>
<name>A0A158L5K4_9BURK</name>
<evidence type="ECO:0000256" key="1">
    <source>
        <dbReference type="SAM" id="Phobius"/>
    </source>
</evidence>
<dbReference type="InterPro" id="IPR013099">
    <property type="entry name" value="K_chnl_dom"/>
</dbReference>
<dbReference type="RefSeq" id="WP_087650462.1">
    <property type="nucleotide sequence ID" value="NZ_FCON02000460.1"/>
</dbReference>
<dbReference type="PANTHER" id="PTHR10153">
    <property type="entry name" value="SMALL CONDUCTANCE CALCIUM-ACTIVATED POTASSIUM CHANNEL"/>
    <property type="match status" value="1"/>
</dbReference>
<protein>
    <submittedName>
        <fullName evidence="3">Ion channel</fullName>
    </submittedName>
</protein>
<keyword evidence="4" id="KW-1185">Reference proteome</keyword>
<dbReference type="Proteomes" id="UP000054770">
    <property type="component" value="Unassembled WGS sequence"/>
</dbReference>
<dbReference type="AlphaFoldDB" id="A0A158L5K4"/>
<keyword evidence="1" id="KW-1133">Transmembrane helix</keyword>
<feature type="transmembrane region" description="Helical" evidence="1">
    <location>
        <begin position="26"/>
        <end position="50"/>
    </location>
</feature>
<dbReference type="Gene3D" id="1.10.287.70">
    <property type="match status" value="1"/>
</dbReference>
<comment type="caution">
    <text evidence="3">The sequence shown here is derived from an EMBL/GenBank/DDBJ whole genome shotgun (WGS) entry which is preliminary data.</text>
</comment>